<evidence type="ECO:0000256" key="3">
    <source>
        <dbReference type="ARBA" id="ARBA00023082"/>
    </source>
</evidence>
<evidence type="ECO:0000256" key="2">
    <source>
        <dbReference type="ARBA" id="ARBA00023015"/>
    </source>
</evidence>
<organism evidence="7 8">
    <name type="scientific">Falsiroseomonas selenitidurans</name>
    <dbReference type="NCBI Taxonomy" id="2716335"/>
    <lineage>
        <taxon>Bacteria</taxon>
        <taxon>Pseudomonadati</taxon>
        <taxon>Pseudomonadota</taxon>
        <taxon>Alphaproteobacteria</taxon>
        <taxon>Acetobacterales</taxon>
        <taxon>Roseomonadaceae</taxon>
        <taxon>Falsiroseomonas</taxon>
    </lineage>
</organism>
<evidence type="ECO:0000259" key="5">
    <source>
        <dbReference type="Pfam" id="PF04542"/>
    </source>
</evidence>
<evidence type="ECO:0000259" key="6">
    <source>
        <dbReference type="Pfam" id="PF08281"/>
    </source>
</evidence>
<dbReference type="CDD" id="cd06171">
    <property type="entry name" value="Sigma70_r4"/>
    <property type="match status" value="1"/>
</dbReference>
<dbReference type="Pfam" id="PF08281">
    <property type="entry name" value="Sigma70_r4_2"/>
    <property type="match status" value="1"/>
</dbReference>
<dbReference type="InterPro" id="IPR013324">
    <property type="entry name" value="RNA_pol_sigma_r3/r4-like"/>
</dbReference>
<feature type="domain" description="RNA polymerase sigma-70 region 2" evidence="5">
    <location>
        <begin position="26"/>
        <end position="93"/>
    </location>
</feature>
<dbReference type="Gene3D" id="1.10.1740.10">
    <property type="match status" value="1"/>
</dbReference>
<dbReference type="Gene3D" id="1.10.10.10">
    <property type="entry name" value="Winged helix-like DNA-binding domain superfamily/Winged helix DNA-binding domain"/>
    <property type="match status" value="1"/>
</dbReference>
<protein>
    <submittedName>
        <fullName evidence="7">Sigma-70 family RNA polymerase sigma factor</fullName>
    </submittedName>
</protein>
<dbReference type="EMBL" id="JAAVNE010000007">
    <property type="protein sequence ID" value="NKC30510.1"/>
    <property type="molecule type" value="Genomic_DNA"/>
</dbReference>
<comment type="caution">
    <text evidence="7">The sequence shown here is derived from an EMBL/GenBank/DDBJ whole genome shotgun (WGS) entry which is preliminary data.</text>
</comment>
<dbReference type="InterPro" id="IPR007627">
    <property type="entry name" value="RNA_pol_sigma70_r2"/>
</dbReference>
<name>A0ABX1E1F0_9PROT</name>
<dbReference type="Pfam" id="PF04542">
    <property type="entry name" value="Sigma70_r2"/>
    <property type="match status" value="1"/>
</dbReference>
<proteinExistence type="inferred from homology"/>
<evidence type="ECO:0000256" key="1">
    <source>
        <dbReference type="ARBA" id="ARBA00010641"/>
    </source>
</evidence>
<dbReference type="InterPro" id="IPR014284">
    <property type="entry name" value="RNA_pol_sigma-70_dom"/>
</dbReference>
<comment type="similarity">
    <text evidence="1">Belongs to the sigma-70 factor family. ECF subfamily.</text>
</comment>
<keyword evidence="3" id="KW-0731">Sigma factor</keyword>
<reference evidence="7 8" key="1">
    <citation type="submission" date="2020-03" db="EMBL/GenBank/DDBJ databases">
        <title>Roseomonas selenitidurans sp. nov. isolated from urban soil.</title>
        <authorList>
            <person name="Liu H."/>
        </authorList>
    </citation>
    <scope>NUCLEOTIDE SEQUENCE [LARGE SCALE GENOMIC DNA]</scope>
    <source>
        <strain evidence="7 8">BU-1</strain>
    </source>
</reference>
<keyword evidence="4" id="KW-0804">Transcription</keyword>
<dbReference type="InterPro" id="IPR039425">
    <property type="entry name" value="RNA_pol_sigma-70-like"/>
</dbReference>
<keyword evidence="2" id="KW-0805">Transcription regulation</keyword>
<sequence>MDAETDLTALLSAVAQGDRVALRAVYERQSVRLFGVANAILRDRDAAADALQDAFLRIARRAQQFDPARGTPEAWLGAIVRYAALDMARARGREIPSDDPSLGDQPVEAEALERVAAEAEGRRLRQCLATLEERNRRGIVLAFVHGLSHAQIAARLELPLGTVKAWIRRGLLRLRECLA</sequence>
<dbReference type="InterPro" id="IPR013325">
    <property type="entry name" value="RNA_pol_sigma_r2"/>
</dbReference>
<accession>A0ABX1E1F0</accession>
<dbReference type="InterPro" id="IPR013249">
    <property type="entry name" value="RNA_pol_sigma70_r4_t2"/>
</dbReference>
<dbReference type="NCBIfam" id="TIGR02937">
    <property type="entry name" value="sigma70-ECF"/>
    <property type="match status" value="1"/>
</dbReference>
<dbReference type="RefSeq" id="WP_168028418.1">
    <property type="nucleotide sequence ID" value="NZ_JAAVNE010000007.1"/>
</dbReference>
<evidence type="ECO:0000256" key="4">
    <source>
        <dbReference type="ARBA" id="ARBA00023163"/>
    </source>
</evidence>
<dbReference type="PANTHER" id="PTHR43133:SF62">
    <property type="entry name" value="RNA POLYMERASE SIGMA FACTOR SIGZ"/>
    <property type="match status" value="1"/>
</dbReference>
<keyword evidence="8" id="KW-1185">Reference proteome</keyword>
<evidence type="ECO:0000313" key="8">
    <source>
        <dbReference type="Proteomes" id="UP000787635"/>
    </source>
</evidence>
<dbReference type="InterPro" id="IPR036388">
    <property type="entry name" value="WH-like_DNA-bd_sf"/>
</dbReference>
<dbReference type="SUPFAM" id="SSF88946">
    <property type="entry name" value="Sigma2 domain of RNA polymerase sigma factors"/>
    <property type="match status" value="1"/>
</dbReference>
<evidence type="ECO:0000313" key="7">
    <source>
        <dbReference type="EMBL" id="NKC30510.1"/>
    </source>
</evidence>
<dbReference type="PANTHER" id="PTHR43133">
    <property type="entry name" value="RNA POLYMERASE ECF-TYPE SIGMA FACTO"/>
    <property type="match status" value="1"/>
</dbReference>
<dbReference type="SUPFAM" id="SSF88659">
    <property type="entry name" value="Sigma3 and sigma4 domains of RNA polymerase sigma factors"/>
    <property type="match status" value="1"/>
</dbReference>
<feature type="domain" description="RNA polymerase sigma factor 70 region 4 type 2" evidence="6">
    <location>
        <begin position="122"/>
        <end position="174"/>
    </location>
</feature>
<gene>
    <name evidence="7" type="ORF">HEQ75_06520</name>
</gene>
<dbReference type="Proteomes" id="UP000787635">
    <property type="component" value="Unassembled WGS sequence"/>
</dbReference>